<evidence type="ECO:0000256" key="1">
    <source>
        <dbReference type="SAM" id="MobiDB-lite"/>
    </source>
</evidence>
<evidence type="ECO:0008006" key="4">
    <source>
        <dbReference type="Google" id="ProtNLM"/>
    </source>
</evidence>
<protein>
    <recommendedName>
        <fullName evidence="4">UvrD-like helicase C-terminal domain-containing protein</fullName>
    </recommendedName>
</protein>
<reference evidence="2 3" key="1">
    <citation type="submission" date="2019-12" db="EMBL/GenBank/DDBJ databases">
        <title>Whole genome shotgun sequence of Streptomyces libani subsp. libani NBRC 13452.</title>
        <authorList>
            <person name="Ichikawa N."/>
            <person name="Kimura A."/>
            <person name="Kitahashi Y."/>
            <person name="Komaki H."/>
            <person name="Tamura T."/>
        </authorList>
    </citation>
    <scope>NUCLEOTIDE SEQUENCE [LARGE SCALE GENOMIC DNA]</scope>
    <source>
        <strain evidence="2 3">NBRC 13452</strain>
    </source>
</reference>
<feature type="compositionally biased region" description="Basic and acidic residues" evidence="1">
    <location>
        <begin position="69"/>
        <end position="84"/>
    </location>
</feature>
<accession>A0A640TQD4</accession>
<feature type="region of interest" description="Disordered" evidence="1">
    <location>
        <begin position="1"/>
        <end position="24"/>
    </location>
</feature>
<feature type="compositionally biased region" description="Acidic residues" evidence="1">
    <location>
        <begin position="8"/>
        <end position="17"/>
    </location>
</feature>
<dbReference type="EMBL" id="BLIP01000002">
    <property type="protein sequence ID" value="GFE26203.1"/>
    <property type="molecule type" value="Genomic_DNA"/>
</dbReference>
<name>A0A640TQD4_STRNI</name>
<gene>
    <name evidence="2" type="ORF">Sliba_66560</name>
</gene>
<proteinExistence type="predicted"/>
<comment type="caution">
    <text evidence="2">The sequence shown here is derived from an EMBL/GenBank/DDBJ whole genome shotgun (WGS) entry which is preliminary data.</text>
</comment>
<dbReference type="Proteomes" id="UP000429552">
    <property type="component" value="Unassembled WGS sequence"/>
</dbReference>
<dbReference type="AlphaFoldDB" id="A0A640TQD4"/>
<feature type="region of interest" description="Disordered" evidence="1">
    <location>
        <begin position="54"/>
        <end position="84"/>
    </location>
</feature>
<organism evidence="2 3">
    <name type="scientific">Streptomyces nigrescens</name>
    <dbReference type="NCBI Taxonomy" id="1920"/>
    <lineage>
        <taxon>Bacteria</taxon>
        <taxon>Bacillati</taxon>
        <taxon>Actinomycetota</taxon>
        <taxon>Actinomycetes</taxon>
        <taxon>Kitasatosporales</taxon>
        <taxon>Streptomycetaceae</taxon>
        <taxon>Streptomyces</taxon>
    </lineage>
</organism>
<evidence type="ECO:0000313" key="2">
    <source>
        <dbReference type="EMBL" id="GFE26203.1"/>
    </source>
</evidence>
<sequence length="84" mass="9112">MRIADDFTGPDDLDERDEYGAPVPGPIDLDEARLAYVAVTRARSLLDLGGLSWINSHPAGDPRPTAQKPVEEGVKGVERGARDR</sequence>
<evidence type="ECO:0000313" key="3">
    <source>
        <dbReference type="Proteomes" id="UP000429552"/>
    </source>
</evidence>